<proteinExistence type="predicted"/>
<dbReference type="GO" id="GO:0005886">
    <property type="term" value="C:plasma membrane"/>
    <property type="evidence" value="ECO:0007669"/>
    <property type="project" value="TreeGrafter"/>
</dbReference>
<dbReference type="Gene3D" id="2.60.200.40">
    <property type="match status" value="1"/>
</dbReference>
<dbReference type="InterPro" id="IPR005218">
    <property type="entry name" value="Diacylglycerol/lipid_kinase"/>
</dbReference>
<dbReference type="InterPro" id="IPR045540">
    <property type="entry name" value="YegS/DAGK_C"/>
</dbReference>
<dbReference type="NCBIfam" id="TIGR00147">
    <property type="entry name" value="YegS/Rv2252/BmrU family lipid kinase"/>
    <property type="match status" value="1"/>
</dbReference>
<dbReference type="GO" id="GO:0005524">
    <property type="term" value="F:ATP binding"/>
    <property type="evidence" value="ECO:0007669"/>
    <property type="project" value="UniProtKB-KW"/>
</dbReference>
<feature type="domain" description="DAGKc" evidence="12">
    <location>
        <begin position="1"/>
        <end position="129"/>
    </location>
</feature>
<evidence type="ECO:0000256" key="3">
    <source>
        <dbReference type="ARBA" id="ARBA00022679"/>
    </source>
</evidence>
<accession>A0A1F5RBN2</accession>
<dbReference type="InterPro" id="IPR017438">
    <property type="entry name" value="ATP-NAD_kinase_N"/>
</dbReference>
<dbReference type="Gene3D" id="3.40.50.10330">
    <property type="entry name" value="Probable inorganic polyphosphate/atp-NAD kinase, domain 1"/>
    <property type="match status" value="1"/>
</dbReference>
<organism evidence="13 14">
    <name type="scientific">Candidatus Edwardsbacteria bacterium GWF2_54_11</name>
    <dbReference type="NCBI Taxonomy" id="1817851"/>
    <lineage>
        <taxon>Bacteria</taxon>
        <taxon>Candidatus Edwardsiibacteriota</taxon>
    </lineage>
</organism>
<evidence type="ECO:0000256" key="5">
    <source>
        <dbReference type="ARBA" id="ARBA00022741"/>
    </source>
</evidence>
<evidence type="ECO:0000259" key="12">
    <source>
        <dbReference type="PROSITE" id="PS50146"/>
    </source>
</evidence>
<evidence type="ECO:0000256" key="8">
    <source>
        <dbReference type="ARBA" id="ARBA00022842"/>
    </source>
</evidence>
<keyword evidence="8" id="KW-0460">Magnesium</keyword>
<keyword evidence="9" id="KW-0443">Lipid metabolism</keyword>
<dbReference type="AlphaFoldDB" id="A0A1F5RBN2"/>
<dbReference type="SUPFAM" id="SSF111331">
    <property type="entry name" value="NAD kinase/diacylglycerol kinase-like"/>
    <property type="match status" value="1"/>
</dbReference>
<dbReference type="GO" id="GO:0016301">
    <property type="term" value="F:kinase activity"/>
    <property type="evidence" value="ECO:0007669"/>
    <property type="project" value="UniProtKB-KW"/>
</dbReference>
<dbReference type="PANTHER" id="PTHR12358">
    <property type="entry name" value="SPHINGOSINE KINASE"/>
    <property type="match status" value="1"/>
</dbReference>
<dbReference type="SMART" id="SM00046">
    <property type="entry name" value="DAGKc"/>
    <property type="match status" value="1"/>
</dbReference>
<dbReference type="InterPro" id="IPR050187">
    <property type="entry name" value="Lipid_Phosphate_FormReg"/>
</dbReference>
<dbReference type="Proteomes" id="UP000177230">
    <property type="component" value="Unassembled WGS sequence"/>
</dbReference>
<evidence type="ECO:0000256" key="7">
    <source>
        <dbReference type="ARBA" id="ARBA00022840"/>
    </source>
</evidence>
<gene>
    <name evidence="13" type="ORF">A2024_12415</name>
</gene>
<keyword evidence="5" id="KW-0547">Nucleotide-binding</keyword>
<dbReference type="GO" id="GO:0008654">
    <property type="term" value="P:phospholipid biosynthetic process"/>
    <property type="evidence" value="ECO:0007669"/>
    <property type="project" value="UniProtKB-KW"/>
</dbReference>
<keyword evidence="3" id="KW-0808">Transferase</keyword>
<evidence type="ECO:0000256" key="9">
    <source>
        <dbReference type="ARBA" id="ARBA00023098"/>
    </source>
</evidence>
<evidence type="ECO:0000256" key="10">
    <source>
        <dbReference type="ARBA" id="ARBA00023209"/>
    </source>
</evidence>
<comment type="caution">
    <text evidence="13">The sequence shown here is derived from an EMBL/GenBank/DDBJ whole genome shotgun (WGS) entry which is preliminary data.</text>
</comment>
<dbReference type="PANTHER" id="PTHR12358:SF106">
    <property type="entry name" value="LIPID KINASE YEGS"/>
    <property type="match status" value="1"/>
</dbReference>
<evidence type="ECO:0000256" key="4">
    <source>
        <dbReference type="ARBA" id="ARBA00022723"/>
    </source>
</evidence>
<dbReference type="EMBL" id="MFFM01000035">
    <property type="protein sequence ID" value="OGF11814.1"/>
    <property type="molecule type" value="Genomic_DNA"/>
</dbReference>
<evidence type="ECO:0000313" key="13">
    <source>
        <dbReference type="EMBL" id="OGF11814.1"/>
    </source>
</evidence>
<name>A0A1F5RBN2_9BACT</name>
<keyword evidence="4" id="KW-0479">Metal-binding</keyword>
<dbReference type="InterPro" id="IPR001206">
    <property type="entry name" value="Diacylglycerol_kinase_cat_dom"/>
</dbReference>
<protein>
    <recommendedName>
        <fullName evidence="12">DAGKc domain-containing protein</fullName>
    </recommendedName>
</protein>
<keyword evidence="7" id="KW-0067">ATP-binding</keyword>
<reference evidence="13 14" key="1">
    <citation type="journal article" date="2016" name="Nat. Commun.">
        <title>Thousands of microbial genomes shed light on interconnected biogeochemical processes in an aquifer system.</title>
        <authorList>
            <person name="Anantharaman K."/>
            <person name="Brown C.T."/>
            <person name="Hug L.A."/>
            <person name="Sharon I."/>
            <person name="Castelle C.J."/>
            <person name="Probst A.J."/>
            <person name="Thomas B.C."/>
            <person name="Singh A."/>
            <person name="Wilkins M.J."/>
            <person name="Karaoz U."/>
            <person name="Brodie E.L."/>
            <person name="Williams K.H."/>
            <person name="Hubbard S.S."/>
            <person name="Banfield J.F."/>
        </authorList>
    </citation>
    <scope>NUCLEOTIDE SEQUENCE [LARGE SCALE GENOMIC DNA]</scope>
</reference>
<keyword evidence="2" id="KW-0444">Lipid biosynthesis</keyword>
<evidence type="ECO:0000256" key="1">
    <source>
        <dbReference type="ARBA" id="ARBA00001946"/>
    </source>
</evidence>
<evidence type="ECO:0000256" key="6">
    <source>
        <dbReference type="ARBA" id="ARBA00022777"/>
    </source>
</evidence>
<dbReference type="PROSITE" id="PS50146">
    <property type="entry name" value="DAGK"/>
    <property type="match status" value="1"/>
</dbReference>
<comment type="cofactor">
    <cofactor evidence="1">
        <name>Mg(2+)</name>
        <dbReference type="ChEBI" id="CHEBI:18420"/>
    </cofactor>
</comment>
<dbReference type="GO" id="GO:0046872">
    <property type="term" value="F:metal ion binding"/>
    <property type="evidence" value="ECO:0007669"/>
    <property type="project" value="UniProtKB-KW"/>
</dbReference>
<evidence type="ECO:0000313" key="14">
    <source>
        <dbReference type="Proteomes" id="UP000177230"/>
    </source>
</evidence>
<keyword evidence="10" id="KW-0594">Phospholipid biosynthesis</keyword>
<dbReference type="InterPro" id="IPR016064">
    <property type="entry name" value="NAD/diacylglycerol_kinase_sf"/>
</dbReference>
<sequence>MMRTKVIFNPKAHGGEAAGHLEQVKALLKAAGINFELSLTDREGDARKQAREAVERGFKVIVACGGDGVAGEVAGALVGSQAVFGMIPLGSGDDLAKSLNIGRNIAHAVSHIKQHRTRMMDAGVVNGWYYFNSLGIGLDGEVIIEKQKIRGLRDLKLYLLATVKALMRYQGQRISLDFGPGKVWVEALLVEIMNGRSVGGGYILTPEAQIDDGWLDLCIIHKLTWLEFFRHVPKTFKGKHTHLKQIVMGRTQKVVVESEHPMAVQVDGELWPKREKHYEVSILPKAVEAIVGDHAW</sequence>
<dbReference type="Pfam" id="PF19279">
    <property type="entry name" value="YegS_C"/>
    <property type="match status" value="1"/>
</dbReference>
<keyword evidence="11" id="KW-1208">Phospholipid metabolism</keyword>
<evidence type="ECO:0000256" key="11">
    <source>
        <dbReference type="ARBA" id="ARBA00023264"/>
    </source>
</evidence>
<keyword evidence="6" id="KW-0418">Kinase</keyword>
<dbReference type="Pfam" id="PF00781">
    <property type="entry name" value="DAGK_cat"/>
    <property type="match status" value="1"/>
</dbReference>
<evidence type="ECO:0000256" key="2">
    <source>
        <dbReference type="ARBA" id="ARBA00022516"/>
    </source>
</evidence>